<evidence type="ECO:0000313" key="2">
    <source>
        <dbReference type="EMBL" id="MDM7862333.1"/>
    </source>
</evidence>
<accession>A0ABT7T1L0</accession>
<evidence type="ECO:0000256" key="1">
    <source>
        <dbReference type="SAM" id="SignalP"/>
    </source>
</evidence>
<evidence type="ECO:0000313" key="3">
    <source>
        <dbReference type="Proteomes" id="UP001234343"/>
    </source>
</evidence>
<name>A0ABT7T1L0_9ALTE</name>
<dbReference type="RefSeq" id="WP_289367274.1">
    <property type="nucleotide sequence ID" value="NZ_JAUCBP010000014.1"/>
</dbReference>
<comment type="caution">
    <text evidence="2">The sequence shown here is derived from an EMBL/GenBank/DDBJ whole genome shotgun (WGS) entry which is preliminary data.</text>
</comment>
<sequence>MKQWIKLPLLVLGLCAFQVMASNTSGVHGPTVNPDDRSAMYRIGFSPGEDGGEDAWAHRFHYQQAFNEDFRWRIITQFRDVGDDLEYDYLRAELLYHFKHKEDGIWDSGVRFDIRTRKGSRPELFAINWTNQWQLTPEWRLRGIVIGGWNFGGTAVGGTTLETRASLTYKMENGHRLGVEMFNEYGRISDMGSFNDQEHQIGPVLSGKIGEFSYQLGYLAGVSNGANDHTYRLWFNKAF</sequence>
<protein>
    <submittedName>
        <fullName evidence="2">Uncharacterized protein</fullName>
    </submittedName>
</protein>
<keyword evidence="3" id="KW-1185">Reference proteome</keyword>
<dbReference type="Proteomes" id="UP001234343">
    <property type="component" value="Unassembled WGS sequence"/>
</dbReference>
<dbReference type="EMBL" id="JAUCBP010000014">
    <property type="protein sequence ID" value="MDM7862333.1"/>
    <property type="molecule type" value="Genomic_DNA"/>
</dbReference>
<feature type="signal peptide" evidence="1">
    <location>
        <begin position="1"/>
        <end position="21"/>
    </location>
</feature>
<keyword evidence="1" id="KW-0732">Signal</keyword>
<organism evidence="2 3">
    <name type="scientific">Alteromonas arenosi</name>
    <dbReference type="NCBI Taxonomy" id="3055817"/>
    <lineage>
        <taxon>Bacteria</taxon>
        <taxon>Pseudomonadati</taxon>
        <taxon>Pseudomonadota</taxon>
        <taxon>Gammaproteobacteria</taxon>
        <taxon>Alteromonadales</taxon>
        <taxon>Alteromonadaceae</taxon>
        <taxon>Alteromonas/Salinimonas group</taxon>
        <taxon>Alteromonas</taxon>
    </lineage>
</organism>
<reference evidence="2 3" key="1">
    <citation type="submission" date="2023-06" db="EMBL/GenBank/DDBJ databases">
        <title>Alteromonas sp. ASW11-36 isolated from intertidal sand.</title>
        <authorList>
            <person name="Li Y."/>
        </authorList>
    </citation>
    <scope>NUCLEOTIDE SEQUENCE [LARGE SCALE GENOMIC DNA]</scope>
    <source>
        <strain evidence="2 3">ASW11-36</strain>
    </source>
</reference>
<feature type="chain" id="PRO_5047256667" evidence="1">
    <location>
        <begin position="22"/>
        <end position="239"/>
    </location>
</feature>
<gene>
    <name evidence="2" type="ORF">QTP81_17125</name>
</gene>
<proteinExistence type="predicted"/>